<dbReference type="EMBL" id="JAENIK010000012">
    <property type="protein sequence ID" value="MBK1817532.1"/>
    <property type="molecule type" value="Genomic_DNA"/>
</dbReference>
<feature type="coiled-coil region" evidence="1">
    <location>
        <begin position="213"/>
        <end position="244"/>
    </location>
</feature>
<accession>A0A934R715</accession>
<organism evidence="2 3">
    <name type="scientific">Luteolibacter yonseiensis</name>
    <dbReference type="NCBI Taxonomy" id="1144680"/>
    <lineage>
        <taxon>Bacteria</taxon>
        <taxon>Pseudomonadati</taxon>
        <taxon>Verrucomicrobiota</taxon>
        <taxon>Verrucomicrobiia</taxon>
        <taxon>Verrucomicrobiales</taxon>
        <taxon>Verrucomicrobiaceae</taxon>
        <taxon>Luteolibacter</taxon>
    </lineage>
</organism>
<proteinExistence type="predicted"/>
<gene>
    <name evidence="2" type="ORF">JIN84_18065</name>
</gene>
<dbReference type="RefSeq" id="WP_200352472.1">
    <property type="nucleotide sequence ID" value="NZ_BAABHZ010000001.1"/>
</dbReference>
<evidence type="ECO:0000313" key="2">
    <source>
        <dbReference type="EMBL" id="MBK1817532.1"/>
    </source>
</evidence>
<evidence type="ECO:0000313" key="3">
    <source>
        <dbReference type="Proteomes" id="UP000600139"/>
    </source>
</evidence>
<protein>
    <submittedName>
        <fullName evidence="2">Uncharacterized protein</fullName>
    </submittedName>
</protein>
<keyword evidence="3" id="KW-1185">Reference proteome</keyword>
<reference evidence="2" key="1">
    <citation type="submission" date="2021-01" db="EMBL/GenBank/DDBJ databases">
        <title>Modified the classification status of verrucomicrobia.</title>
        <authorList>
            <person name="Feng X."/>
        </authorList>
    </citation>
    <scope>NUCLEOTIDE SEQUENCE</scope>
    <source>
        <strain evidence="2">JCM 18052</strain>
    </source>
</reference>
<dbReference type="Proteomes" id="UP000600139">
    <property type="component" value="Unassembled WGS sequence"/>
</dbReference>
<sequence length="255" mass="28512">MKAIICGIFVASGLPLWAEESAQQQVARAAAESAAARDGVTSEAGRALYLKDELAKLAAKEASEKPAEKTFSEKEQDSVAAACQRYPDITVENSTFRNRLQAKLSALRSANDPVMHDPNRTFIVANEVAVSLIAEGYNVNIAKDGVIIATKQVPTAPLPLARLANPTDIPTPSRAVQLSQRERYRSEVQSVLDNDKARRQAETAVLNDPSYQLRELRREQEELRRQMLEESQRLQWQLETAEQERKNREIMNRGR</sequence>
<dbReference type="AlphaFoldDB" id="A0A934R715"/>
<name>A0A934R715_9BACT</name>
<evidence type="ECO:0000256" key="1">
    <source>
        <dbReference type="SAM" id="Coils"/>
    </source>
</evidence>
<comment type="caution">
    <text evidence="2">The sequence shown here is derived from an EMBL/GenBank/DDBJ whole genome shotgun (WGS) entry which is preliminary data.</text>
</comment>
<keyword evidence="1" id="KW-0175">Coiled coil</keyword>